<evidence type="ECO:0000313" key="2">
    <source>
        <dbReference type="Proteomes" id="UP001596417"/>
    </source>
</evidence>
<dbReference type="Proteomes" id="UP001596417">
    <property type="component" value="Unassembled WGS sequence"/>
</dbReference>
<proteinExistence type="predicted"/>
<dbReference type="AlphaFoldDB" id="A0ABD5YUW6"/>
<dbReference type="EMBL" id="JBHTAX010000001">
    <property type="protein sequence ID" value="MFC7191794.1"/>
    <property type="molecule type" value="Genomic_DNA"/>
</dbReference>
<protein>
    <recommendedName>
        <fullName evidence="3">DNA-binding response regulator</fullName>
    </recommendedName>
</protein>
<dbReference type="RefSeq" id="WP_248903654.1">
    <property type="nucleotide sequence ID" value="NZ_JALLPK010000001.1"/>
</dbReference>
<reference evidence="1 2" key="1">
    <citation type="journal article" date="2019" name="Int. J. Syst. Evol. Microbiol.">
        <title>The Global Catalogue of Microorganisms (GCM) 10K type strain sequencing project: providing services to taxonomists for standard genome sequencing and annotation.</title>
        <authorList>
            <consortium name="The Broad Institute Genomics Platform"/>
            <consortium name="The Broad Institute Genome Sequencing Center for Infectious Disease"/>
            <person name="Wu L."/>
            <person name="Ma J."/>
        </authorList>
    </citation>
    <scope>NUCLEOTIDE SEQUENCE [LARGE SCALE GENOMIC DNA]</scope>
    <source>
        <strain evidence="1 2">RDMS1</strain>
    </source>
</reference>
<comment type="caution">
    <text evidence="1">The sequence shown here is derived from an EMBL/GenBank/DDBJ whole genome shotgun (WGS) entry which is preliminary data.</text>
</comment>
<gene>
    <name evidence="1" type="ORF">ACFQL7_19740</name>
</gene>
<evidence type="ECO:0008006" key="3">
    <source>
        <dbReference type="Google" id="ProtNLM"/>
    </source>
</evidence>
<organism evidence="1 2">
    <name type="scientific">Halocatena marina</name>
    <dbReference type="NCBI Taxonomy" id="2934937"/>
    <lineage>
        <taxon>Archaea</taxon>
        <taxon>Methanobacteriati</taxon>
        <taxon>Methanobacteriota</taxon>
        <taxon>Stenosarchaea group</taxon>
        <taxon>Halobacteria</taxon>
        <taxon>Halobacteriales</taxon>
        <taxon>Natronomonadaceae</taxon>
        <taxon>Halocatena</taxon>
    </lineage>
</organism>
<sequence length="62" mass="6297">MKTPDASDNPAAIPIGGGLPEPPRISIIIIDRCVPTVATASALLVLGPNVPSFDIAACDQES</sequence>
<name>A0ABD5YUW6_9EURY</name>
<evidence type="ECO:0000313" key="1">
    <source>
        <dbReference type="EMBL" id="MFC7191794.1"/>
    </source>
</evidence>
<accession>A0ABD5YUW6</accession>
<keyword evidence="2" id="KW-1185">Reference proteome</keyword>